<dbReference type="EMBL" id="QGMH01000040">
    <property type="protein sequence ID" value="TVY27928.1"/>
    <property type="molecule type" value="Genomic_DNA"/>
</dbReference>
<sequence length="80" mass="8206">MSSSPKENQDVVPQGDGAQSPADENMDIPGGYEFEASTSQIIAGQRAGPMASNCEWLKVAVSGIASTFVPIASACSTASR</sequence>
<reference evidence="2 3" key="1">
    <citation type="submission" date="2018-05" db="EMBL/GenBank/DDBJ databases">
        <title>Genome sequencing and assembly of the regulated plant pathogen Lachnellula willkommii and related sister species for the development of diagnostic species identification markers.</title>
        <authorList>
            <person name="Giroux E."/>
            <person name="Bilodeau G."/>
        </authorList>
    </citation>
    <scope>NUCLEOTIDE SEQUENCE [LARGE SCALE GENOMIC DNA]</scope>
    <source>
        <strain evidence="2 3">CBS 185.66</strain>
    </source>
</reference>
<dbReference type="RefSeq" id="XP_031006716.1">
    <property type="nucleotide sequence ID" value="XM_031148007.1"/>
</dbReference>
<comment type="caution">
    <text evidence="2">The sequence shown here is derived from an EMBL/GenBank/DDBJ whole genome shotgun (WGS) entry which is preliminary data.</text>
</comment>
<dbReference type="GeneID" id="41983231"/>
<protein>
    <submittedName>
        <fullName evidence="2">Uncharacterized protein</fullName>
    </submittedName>
</protein>
<evidence type="ECO:0000313" key="3">
    <source>
        <dbReference type="Proteomes" id="UP000431533"/>
    </source>
</evidence>
<evidence type="ECO:0000256" key="1">
    <source>
        <dbReference type="SAM" id="MobiDB-lite"/>
    </source>
</evidence>
<dbReference type="AlphaFoldDB" id="A0A8H8R3P0"/>
<accession>A0A8H8R3P0</accession>
<evidence type="ECO:0000313" key="2">
    <source>
        <dbReference type="EMBL" id="TVY27928.1"/>
    </source>
</evidence>
<keyword evidence="3" id="KW-1185">Reference proteome</keyword>
<gene>
    <name evidence="2" type="ORF">LHYA1_G003033</name>
</gene>
<proteinExistence type="predicted"/>
<name>A0A8H8R3P0_9HELO</name>
<dbReference type="Proteomes" id="UP000431533">
    <property type="component" value="Unassembled WGS sequence"/>
</dbReference>
<organism evidence="2 3">
    <name type="scientific">Lachnellula hyalina</name>
    <dbReference type="NCBI Taxonomy" id="1316788"/>
    <lineage>
        <taxon>Eukaryota</taxon>
        <taxon>Fungi</taxon>
        <taxon>Dikarya</taxon>
        <taxon>Ascomycota</taxon>
        <taxon>Pezizomycotina</taxon>
        <taxon>Leotiomycetes</taxon>
        <taxon>Helotiales</taxon>
        <taxon>Lachnaceae</taxon>
        <taxon>Lachnellula</taxon>
    </lineage>
</organism>
<feature type="region of interest" description="Disordered" evidence="1">
    <location>
        <begin position="1"/>
        <end position="31"/>
    </location>
</feature>